<protein>
    <recommendedName>
        <fullName evidence="1">DUF6593 domain-containing protein</fullName>
    </recommendedName>
</protein>
<dbReference type="AlphaFoldDB" id="A0AAD7GGK2"/>
<comment type="caution">
    <text evidence="2">The sequence shown here is derived from an EMBL/GenBank/DDBJ whole genome shotgun (WGS) entry which is preliminary data.</text>
</comment>
<evidence type="ECO:0000313" key="2">
    <source>
        <dbReference type="EMBL" id="KAJ7687970.1"/>
    </source>
</evidence>
<dbReference type="InterPro" id="IPR046528">
    <property type="entry name" value="DUF6593"/>
</dbReference>
<accession>A0AAD7GGK2</accession>
<keyword evidence="3" id="KW-1185">Reference proteome</keyword>
<dbReference type="Pfam" id="PF20236">
    <property type="entry name" value="DUF6593"/>
    <property type="match status" value="1"/>
</dbReference>
<dbReference type="Proteomes" id="UP001221757">
    <property type="component" value="Unassembled WGS sequence"/>
</dbReference>
<dbReference type="EMBL" id="JARKIE010000083">
    <property type="protein sequence ID" value="KAJ7687970.1"/>
    <property type="molecule type" value="Genomic_DNA"/>
</dbReference>
<proteinExistence type="predicted"/>
<gene>
    <name evidence="2" type="ORF">B0H17DRAFT_938936</name>
</gene>
<evidence type="ECO:0000259" key="1">
    <source>
        <dbReference type="Pfam" id="PF20236"/>
    </source>
</evidence>
<sequence>MHINPYATWSNSDVRRAVPGVPSIHGALPFAADPSHSNLIFYFTAFKPTILNCTVIGRNTYPYFKITTDASLPGYSAVKNSDAKVIALIEWKDRPLVEIRDLFSKQRVSDWLTLSPDASHRLMKMNGQQYIWAPQKGTICLYPAGTPTPELLGRIFKGDDGIVSLEFTSSAVAAGLLEMCVVATVLLQCGHKID</sequence>
<name>A0AAD7GGK2_MYCRO</name>
<feature type="domain" description="DUF6593" evidence="1">
    <location>
        <begin position="50"/>
        <end position="188"/>
    </location>
</feature>
<evidence type="ECO:0000313" key="3">
    <source>
        <dbReference type="Proteomes" id="UP001221757"/>
    </source>
</evidence>
<reference evidence="2" key="1">
    <citation type="submission" date="2023-03" db="EMBL/GenBank/DDBJ databases">
        <title>Massive genome expansion in bonnet fungi (Mycena s.s.) driven by repeated elements and novel gene families across ecological guilds.</title>
        <authorList>
            <consortium name="Lawrence Berkeley National Laboratory"/>
            <person name="Harder C.B."/>
            <person name="Miyauchi S."/>
            <person name="Viragh M."/>
            <person name="Kuo A."/>
            <person name="Thoen E."/>
            <person name="Andreopoulos B."/>
            <person name="Lu D."/>
            <person name="Skrede I."/>
            <person name="Drula E."/>
            <person name="Henrissat B."/>
            <person name="Morin E."/>
            <person name="Kohler A."/>
            <person name="Barry K."/>
            <person name="LaButti K."/>
            <person name="Morin E."/>
            <person name="Salamov A."/>
            <person name="Lipzen A."/>
            <person name="Mereny Z."/>
            <person name="Hegedus B."/>
            <person name="Baldrian P."/>
            <person name="Stursova M."/>
            <person name="Weitz H."/>
            <person name="Taylor A."/>
            <person name="Grigoriev I.V."/>
            <person name="Nagy L.G."/>
            <person name="Martin F."/>
            <person name="Kauserud H."/>
        </authorList>
    </citation>
    <scope>NUCLEOTIDE SEQUENCE</scope>
    <source>
        <strain evidence="2">CBHHK067</strain>
    </source>
</reference>
<organism evidence="2 3">
    <name type="scientific">Mycena rosella</name>
    <name type="common">Pink bonnet</name>
    <name type="synonym">Agaricus rosellus</name>
    <dbReference type="NCBI Taxonomy" id="1033263"/>
    <lineage>
        <taxon>Eukaryota</taxon>
        <taxon>Fungi</taxon>
        <taxon>Dikarya</taxon>
        <taxon>Basidiomycota</taxon>
        <taxon>Agaricomycotina</taxon>
        <taxon>Agaricomycetes</taxon>
        <taxon>Agaricomycetidae</taxon>
        <taxon>Agaricales</taxon>
        <taxon>Marasmiineae</taxon>
        <taxon>Mycenaceae</taxon>
        <taxon>Mycena</taxon>
    </lineage>
</organism>